<keyword evidence="9" id="KW-0511">Multifunctional enzyme</keyword>
<evidence type="ECO:0000256" key="6">
    <source>
        <dbReference type="ARBA" id="ARBA00022989"/>
    </source>
</evidence>
<keyword evidence="7 10" id="KW-0472">Membrane</keyword>
<dbReference type="PRINTS" id="PR00864">
    <property type="entry name" value="PREPILNPTASE"/>
</dbReference>
<name>A0A370QRJ8_9GAMM</name>
<keyword evidence="9 13" id="KW-0489">Methyltransferase</keyword>
<evidence type="ECO:0000256" key="9">
    <source>
        <dbReference type="RuleBase" id="RU003794"/>
    </source>
</evidence>
<evidence type="ECO:0000256" key="7">
    <source>
        <dbReference type="ARBA" id="ARBA00023136"/>
    </source>
</evidence>
<keyword evidence="5 9" id="KW-0812">Transmembrane</keyword>
<keyword evidence="4" id="KW-0997">Cell inner membrane</keyword>
<evidence type="ECO:0000256" key="4">
    <source>
        <dbReference type="ARBA" id="ARBA00022519"/>
    </source>
</evidence>
<dbReference type="InterPro" id="IPR050882">
    <property type="entry name" value="Prepilin_peptidase/N-MTase"/>
</dbReference>
<organism evidence="13 14">
    <name type="scientific">Enterobacillus tribolii</name>
    <dbReference type="NCBI Taxonomy" id="1487935"/>
    <lineage>
        <taxon>Bacteria</taxon>
        <taxon>Pseudomonadati</taxon>
        <taxon>Pseudomonadota</taxon>
        <taxon>Gammaproteobacteria</taxon>
        <taxon>Enterobacterales</taxon>
        <taxon>Hafniaceae</taxon>
        <taxon>Enterobacillus</taxon>
    </lineage>
</organism>
<evidence type="ECO:0000259" key="11">
    <source>
        <dbReference type="Pfam" id="PF01478"/>
    </source>
</evidence>
<keyword evidence="9" id="KW-0645">Protease</keyword>
<feature type="transmembrane region" description="Helical" evidence="10">
    <location>
        <begin position="94"/>
        <end position="113"/>
    </location>
</feature>
<feature type="transmembrane region" description="Helical" evidence="10">
    <location>
        <begin position="119"/>
        <end position="139"/>
    </location>
</feature>
<accession>A0A370QRJ8</accession>
<feature type="transmembrane region" description="Helical" evidence="10">
    <location>
        <begin position="151"/>
        <end position="169"/>
    </location>
</feature>
<keyword evidence="9 13" id="KW-0808">Transferase</keyword>
<dbReference type="GO" id="GO:0008168">
    <property type="term" value="F:methyltransferase activity"/>
    <property type="evidence" value="ECO:0007669"/>
    <property type="project" value="UniProtKB-KW"/>
</dbReference>
<feature type="transmembrane region" description="Helical" evidence="10">
    <location>
        <begin position="216"/>
        <end position="243"/>
    </location>
</feature>
<dbReference type="Gene3D" id="1.20.120.1220">
    <property type="match status" value="1"/>
</dbReference>
<dbReference type="RefSeq" id="WP_115458219.1">
    <property type="nucleotide sequence ID" value="NZ_QRAP01000004.1"/>
</dbReference>
<dbReference type="Pfam" id="PF06750">
    <property type="entry name" value="A24_N_bact"/>
    <property type="match status" value="1"/>
</dbReference>
<evidence type="ECO:0000256" key="10">
    <source>
        <dbReference type="SAM" id="Phobius"/>
    </source>
</evidence>
<comment type="similarity">
    <text evidence="2 8">Belongs to the peptidase A24 family.</text>
</comment>
<reference evidence="13 14" key="1">
    <citation type="submission" date="2018-07" db="EMBL/GenBank/DDBJ databases">
        <title>Genomic Encyclopedia of Type Strains, Phase IV (KMG-IV): sequencing the most valuable type-strain genomes for metagenomic binning, comparative biology and taxonomic classification.</title>
        <authorList>
            <person name="Goeker M."/>
        </authorList>
    </citation>
    <scope>NUCLEOTIDE SEQUENCE [LARGE SCALE GENOMIC DNA]</scope>
    <source>
        <strain evidence="13 14">DSM 103736</strain>
    </source>
</reference>
<dbReference type="OrthoDB" id="9789291at2"/>
<comment type="catalytic activity">
    <reaction evidence="9">
        <text>Typically cleaves a -Gly-|-Phe- bond to release an N-terminal, basic peptide of 5-8 residues from type IV prepilin, and then N-methylates the new N-terminal amino group, the methyl donor being S-adenosyl-L-methionine.</text>
        <dbReference type="EC" id="3.4.23.43"/>
    </reaction>
</comment>
<dbReference type="Proteomes" id="UP000254848">
    <property type="component" value="Unassembled WGS sequence"/>
</dbReference>
<dbReference type="GO" id="GO:0032259">
    <property type="term" value="P:methylation"/>
    <property type="evidence" value="ECO:0007669"/>
    <property type="project" value="UniProtKB-KW"/>
</dbReference>
<dbReference type="EMBL" id="QRAP01000004">
    <property type="protein sequence ID" value="RDK91882.1"/>
    <property type="molecule type" value="Genomic_DNA"/>
</dbReference>
<dbReference type="GO" id="GO:0004190">
    <property type="term" value="F:aspartic-type endopeptidase activity"/>
    <property type="evidence" value="ECO:0007669"/>
    <property type="project" value="UniProtKB-EC"/>
</dbReference>
<gene>
    <name evidence="13" type="ORF">C8D90_10426</name>
</gene>
<evidence type="ECO:0000256" key="8">
    <source>
        <dbReference type="RuleBase" id="RU003793"/>
    </source>
</evidence>
<evidence type="ECO:0000259" key="12">
    <source>
        <dbReference type="Pfam" id="PF06750"/>
    </source>
</evidence>
<keyword evidence="9" id="KW-0378">Hydrolase</keyword>
<proteinExistence type="inferred from homology"/>
<evidence type="ECO:0000256" key="3">
    <source>
        <dbReference type="ARBA" id="ARBA00022475"/>
    </source>
</evidence>
<dbReference type="EC" id="3.4.23.43" evidence="9"/>
<dbReference type="PANTHER" id="PTHR30487">
    <property type="entry name" value="TYPE 4 PREPILIN-LIKE PROTEINS LEADER PEPTIDE-PROCESSING ENZYME"/>
    <property type="match status" value="1"/>
</dbReference>
<evidence type="ECO:0000256" key="1">
    <source>
        <dbReference type="ARBA" id="ARBA00004429"/>
    </source>
</evidence>
<evidence type="ECO:0000256" key="2">
    <source>
        <dbReference type="ARBA" id="ARBA00005801"/>
    </source>
</evidence>
<dbReference type="GO" id="GO:0005886">
    <property type="term" value="C:plasma membrane"/>
    <property type="evidence" value="ECO:0007669"/>
    <property type="project" value="UniProtKB-SubCell"/>
</dbReference>
<keyword evidence="3" id="KW-1003">Cell membrane</keyword>
<feature type="transmembrane region" description="Helical" evidence="10">
    <location>
        <begin position="259"/>
        <end position="277"/>
    </location>
</feature>
<comment type="subcellular location">
    <subcellularLocation>
        <location evidence="1">Cell inner membrane</location>
        <topology evidence="1">Multi-pass membrane protein</topology>
    </subcellularLocation>
    <subcellularLocation>
        <location evidence="9">Cell membrane</location>
        <topology evidence="9">Multi-pass membrane protein</topology>
    </subcellularLocation>
</comment>
<keyword evidence="6 10" id="KW-1133">Transmembrane helix</keyword>
<evidence type="ECO:0000313" key="13">
    <source>
        <dbReference type="EMBL" id="RDK91882.1"/>
    </source>
</evidence>
<dbReference type="InterPro" id="IPR014032">
    <property type="entry name" value="Peptidase_A24A_bac"/>
</dbReference>
<dbReference type="GO" id="GO:0006465">
    <property type="term" value="P:signal peptide processing"/>
    <property type="evidence" value="ECO:0007669"/>
    <property type="project" value="TreeGrafter"/>
</dbReference>
<dbReference type="InterPro" id="IPR010627">
    <property type="entry name" value="Prepilin_pept_A24_N"/>
</dbReference>
<dbReference type="EC" id="2.1.1.-" evidence="9"/>
<feature type="transmembrane region" description="Helical" evidence="10">
    <location>
        <begin position="175"/>
        <end position="195"/>
    </location>
</feature>
<keyword evidence="14" id="KW-1185">Reference proteome</keyword>
<dbReference type="Pfam" id="PF01478">
    <property type="entry name" value="Peptidase_A24"/>
    <property type="match status" value="1"/>
</dbReference>
<comment type="caution">
    <text evidence="13">The sequence shown here is derived from an EMBL/GenBank/DDBJ whole genome shotgun (WGS) entry which is preliminary data.</text>
</comment>
<dbReference type="AlphaFoldDB" id="A0A370QRJ8"/>
<feature type="transmembrane region" description="Helical" evidence="10">
    <location>
        <begin position="6"/>
        <end position="28"/>
    </location>
</feature>
<comment type="function">
    <text evidence="9">Plays an essential role in type IV pili and type II pseudopili formation by proteolytically removing the leader sequence from substrate proteins and subsequently monomethylating the alpha-amino group of the newly exposed N-terminal phenylalanine.</text>
</comment>
<evidence type="ECO:0000313" key="14">
    <source>
        <dbReference type="Proteomes" id="UP000254848"/>
    </source>
</evidence>
<evidence type="ECO:0000256" key="5">
    <source>
        <dbReference type="ARBA" id="ARBA00022692"/>
    </source>
</evidence>
<feature type="domain" description="Prepilin type IV endopeptidase peptidase" evidence="11">
    <location>
        <begin position="128"/>
        <end position="235"/>
    </location>
</feature>
<dbReference type="PANTHER" id="PTHR30487:SF0">
    <property type="entry name" value="PREPILIN LEADER PEPTIDASE_N-METHYLTRANSFERASE-RELATED"/>
    <property type="match status" value="1"/>
</dbReference>
<dbReference type="InterPro" id="IPR000045">
    <property type="entry name" value="Prepilin_IV_endopep_pep"/>
</dbReference>
<feature type="domain" description="Prepilin peptidase A24 N-terminal" evidence="12">
    <location>
        <begin position="15"/>
        <end position="112"/>
    </location>
</feature>
<sequence length="280" mass="31303">MNMFIHQLLPYLLLLLGMLIGSFLNVVIHRLPLMMQAEWDDETRQEPVSIINLWWPPSHCPVCKANIKPWDNIPVLSWLLLKGKCRGCHHPIPFFYPLSEAIIGCCFFLLALFCSATHSWPWIGSIALFLCILYTLALIDIRTCLLPDSLVFMLLWSGLLASVLGIIPVSPRDAVIGAVMAWGLTAAMTKAYYWLRRKEGFGQGDIKLFAAVSVWLGYQAVPALLLLSALLGAGIYVFCWFYFCKILGESKNIFLAQGHYLPFGPAIALAAVILLYLQGA</sequence>
<protein>
    <recommendedName>
        <fullName evidence="9">Prepilin leader peptidase/N-methyltransferase</fullName>
        <ecNumber evidence="9">2.1.1.-</ecNumber>
        <ecNumber evidence="9">3.4.23.43</ecNumber>
    </recommendedName>
</protein>